<evidence type="ECO:0000313" key="4">
    <source>
        <dbReference type="EMBL" id="QXM24013.1"/>
    </source>
</evidence>
<proteinExistence type="predicted"/>
<organism evidence="4 5">
    <name type="scientific">Elioraea tepida</name>
    <dbReference type="NCBI Taxonomy" id="2843330"/>
    <lineage>
        <taxon>Bacteria</taxon>
        <taxon>Pseudomonadati</taxon>
        <taxon>Pseudomonadota</taxon>
        <taxon>Alphaproteobacteria</taxon>
        <taxon>Acetobacterales</taxon>
        <taxon>Elioraeaceae</taxon>
        <taxon>Elioraea</taxon>
    </lineage>
</organism>
<dbReference type="PANTHER" id="PTHR31302">
    <property type="entry name" value="TRANSMEMBRANE PROTEIN WITH METALLOPHOSPHOESTERASE DOMAIN-RELATED"/>
    <property type="match status" value="1"/>
</dbReference>
<dbReference type="EMBL" id="CP076448">
    <property type="protein sequence ID" value="QXM24013.1"/>
    <property type="molecule type" value="Genomic_DNA"/>
</dbReference>
<accession>A0A975U1E2</accession>
<dbReference type="GO" id="GO:0016020">
    <property type="term" value="C:membrane"/>
    <property type="evidence" value="ECO:0007669"/>
    <property type="project" value="GOC"/>
</dbReference>
<dbReference type="RefSeq" id="WP_218284966.1">
    <property type="nucleotide sequence ID" value="NZ_CP076448.1"/>
</dbReference>
<evidence type="ECO:0000256" key="2">
    <source>
        <dbReference type="ARBA" id="ARBA00022801"/>
    </source>
</evidence>
<gene>
    <name evidence="4" type="ORF">KO353_12090</name>
</gene>
<dbReference type="AlphaFoldDB" id="A0A975U1E2"/>
<dbReference type="InterPro" id="IPR051158">
    <property type="entry name" value="Metallophosphoesterase_sf"/>
</dbReference>
<sequence>MAHASAVRLPTRRRLMRGLAAAGVSLFAGASKAFGLEPAYRLAVVPYRVPLESWQGPPLRIAVLADLHVGEPFMPPQRVADIVARTNALAPDLVVLPGDFAPGLRSLRPATCRHEAWAAELARLEAPLGAHAVLGNHDWWEAGGPGPIRAALRSAGVRVYENEAEPLVHRGQRFWLAGTDSAMARPLGRGRYAGADDLPRALARVTDESPVILMAHEPDLFRRVPGRVGLTISGHTHGGQVRLPGLGGPVAHAPQAGRYVHGHIRDRGRHLVVSGGLGFSVLPVRLGVPPEITLIEVTSA</sequence>
<dbReference type="InterPro" id="IPR006311">
    <property type="entry name" value="TAT_signal"/>
</dbReference>
<protein>
    <submittedName>
        <fullName evidence="4">Metallophosphoesterase</fullName>
    </submittedName>
</protein>
<keyword evidence="5" id="KW-1185">Reference proteome</keyword>
<dbReference type="CDD" id="cd07385">
    <property type="entry name" value="MPP_YkuE_C"/>
    <property type="match status" value="1"/>
</dbReference>
<dbReference type="GO" id="GO:0009245">
    <property type="term" value="P:lipid A biosynthetic process"/>
    <property type="evidence" value="ECO:0007669"/>
    <property type="project" value="TreeGrafter"/>
</dbReference>
<keyword evidence="1" id="KW-0479">Metal-binding</keyword>
<dbReference type="Pfam" id="PF00149">
    <property type="entry name" value="Metallophos"/>
    <property type="match status" value="1"/>
</dbReference>
<evidence type="ECO:0000256" key="1">
    <source>
        <dbReference type="ARBA" id="ARBA00022723"/>
    </source>
</evidence>
<keyword evidence="2" id="KW-0378">Hydrolase</keyword>
<evidence type="ECO:0000259" key="3">
    <source>
        <dbReference type="Pfam" id="PF00149"/>
    </source>
</evidence>
<reference evidence="4" key="1">
    <citation type="submission" date="2021-06" db="EMBL/GenBank/DDBJ databases">
        <title>Elioraea tepida, sp. nov., a moderately thermophilic aerobic anoxygenic phototrophic bacterium isolated from an alkaline siliceous hot spring mat community in Yellowstone National Park, WY, USA.</title>
        <authorList>
            <person name="Saini M.K."/>
            <person name="Yoshida S."/>
            <person name="Sebastian A."/>
            <person name="Hirose S."/>
            <person name="Hara E."/>
            <person name="Tamaki H."/>
            <person name="Soulier N.T."/>
            <person name="Albert I."/>
            <person name="Hanada S."/>
            <person name="Bryant D.A."/>
            <person name="Tank M."/>
        </authorList>
    </citation>
    <scope>NUCLEOTIDE SEQUENCE</scope>
    <source>
        <strain evidence="4">MS-P2</strain>
    </source>
</reference>
<evidence type="ECO:0000313" key="5">
    <source>
        <dbReference type="Proteomes" id="UP000694001"/>
    </source>
</evidence>
<dbReference type="Proteomes" id="UP000694001">
    <property type="component" value="Chromosome"/>
</dbReference>
<dbReference type="KEGG" id="elio:KO353_12090"/>
<dbReference type="PANTHER" id="PTHR31302:SF31">
    <property type="entry name" value="PHOSPHODIESTERASE YAEI"/>
    <property type="match status" value="1"/>
</dbReference>
<dbReference type="InterPro" id="IPR004843">
    <property type="entry name" value="Calcineurin-like_PHP"/>
</dbReference>
<dbReference type="PROSITE" id="PS51318">
    <property type="entry name" value="TAT"/>
    <property type="match status" value="1"/>
</dbReference>
<name>A0A975U1E2_9PROT</name>
<feature type="domain" description="Calcineurin-like phosphoesterase" evidence="3">
    <location>
        <begin position="59"/>
        <end position="238"/>
    </location>
</feature>
<dbReference type="GO" id="GO:0046872">
    <property type="term" value="F:metal ion binding"/>
    <property type="evidence" value="ECO:0007669"/>
    <property type="project" value="UniProtKB-KW"/>
</dbReference>
<dbReference type="GO" id="GO:0008758">
    <property type="term" value="F:UDP-2,3-diacylglucosamine hydrolase activity"/>
    <property type="evidence" value="ECO:0007669"/>
    <property type="project" value="TreeGrafter"/>
</dbReference>